<dbReference type="InterPro" id="IPR004167">
    <property type="entry name" value="PSBD"/>
</dbReference>
<sequence>MATEIRVPTLGESVSEATVGTWFKKVGDTVKADEPLLELETDKVTVEVPAPAAGVLTEIVANNGETVGLGALLGQIAEGGAGAATAAPAKAAEPAAPAPAAVAAPAPAAAAASSMPPAPAAAKIAADNNVSTADIEGSGKRGQVLKGDVIAAVAKGISAPAAPAAPRPVSSADDASREERVKMTRLRQTIARRLKDAQNTAAMLTTYNEVDMKAVMDLRNRYKDVFEKKHGVKLGFMGFFTKAVTHALKELPAVNAEIDGTDIIYKNYCHVGVAVGTDKGLVVPVVRDADQMSIAEIEKEIGRLGKAARDGALGMADMQGGTFTISNGGVYGSLMSSPILNAPQSGILGMHKIQERPVAIGGQVVIRPMMYLALSYDHRIVDGKEAVTFLVRVKESLEDPERLVLDL</sequence>
<keyword evidence="6 11" id="KW-0816">Tricarboxylic acid cycle</keyword>
<evidence type="ECO:0000256" key="2">
    <source>
        <dbReference type="ARBA" id="ARBA00005145"/>
    </source>
</evidence>
<dbReference type="PROSITE" id="PS50968">
    <property type="entry name" value="BIOTINYL_LIPOYL"/>
    <property type="match status" value="1"/>
</dbReference>
<organism evidence="14 15">
    <name type="scientific">Rhizobium puerariae</name>
    <dbReference type="NCBI Taxonomy" id="1585791"/>
    <lineage>
        <taxon>Bacteria</taxon>
        <taxon>Pseudomonadati</taxon>
        <taxon>Pseudomonadota</taxon>
        <taxon>Alphaproteobacteria</taxon>
        <taxon>Hyphomicrobiales</taxon>
        <taxon>Rhizobiaceae</taxon>
        <taxon>Rhizobium/Agrobacterium group</taxon>
        <taxon>Rhizobium</taxon>
    </lineage>
</organism>
<keyword evidence="9 11" id="KW-0012">Acyltransferase</keyword>
<evidence type="ECO:0000259" key="13">
    <source>
        <dbReference type="PROSITE" id="PS51826"/>
    </source>
</evidence>
<proteinExistence type="inferred from homology"/>
<dbReference type="InterPro" id="IPR011053">
    <property type="entry name" value="Single_hybrid_motif"/>
</dbReference>
<dbReference type="PANTHER" id="PTHR43416:SF5">
    <property type="entry name" value="DIHYDROLIPOYLLYSINE-RESIDUE SUCCINYLTRANSFERASE COMPONENT OF 2-OXOGLUTARATE DEHYDROGENASE COMPLEX, MITOCHONDRIAL"/>
    <property type="match status" value="1"/>
</dbReference>
<feature type="domain" description="Peripheral subunit-binding (PSBD)" evidence="13">
    <location>
        <begin position="116"/>
        <end position="153"/>
    </location>
</feature>
<dbReference type="Pfam" id="PF02817">
    <property type="entry name" value="E3_binding"/>
    <property type="match status" value="1"/>
</dbReference>
<dbReference type="Pfam" id="PF00364">
    <property type="entry name" value="Biotin_lipoyl"/>
    <property type="match status" value="1"/>
</dbReference>
<dbReference type="RefSeq" id="WP_377256084.1">
    <property type="nucleotide sequence ID" value="NZ_JBHMAA010000005.1"/>
</dbReference>
<dbReference type="InterPro" id="IPR001078">
    <property type="entry name" value="2-oxoacid_DH_actylTfrase"/>
</dbReference>
<accession>A0ABV6ADQ2</accession>
<feature type="domain" description="Lipoyl-binding" evidence="12">
    <location>
        <begin position="2"/>
        <end position="77"/>
    </location>
</feature>
<comment type="catalytic activity">
    <reaction evidence="10 11">
        <text>N(6)-[(R)-dihydrolipoyl]-L-lysyl-[protein] + succinyl-CoA = N(6)-[(R)-S(8)-succinyldihydrolipoyl]-L-lysyl-[protein] + CoA</text>
        <dbReference type="Rhea" id="RHEA:15213"/>
        <dbReference type="Rhea" id="RHEA-COMP:10475"/>
        <dbReference type="Rhea" id="RHEA-COMP:20092"/>
        <dbReference type="ChEBI" id="CHEBI:57287"/>
        <dbReference type="ChEBI" id="CHEBI:57292"/>
        <dbReference type="ChEBI" id="CHEBI:83100"/>
        <dbReference type="ChEBI" id="CHEBI:83120"/>
        <dbReference type="EC" id="2.3.1.61"/>
    </reaction>
</comment>
<comment type="pathway">
    <text evidence="2 11">Amino-acid degradation; L-lysine degradation via saccharopine pathway; glutaryl-CoA from L-lysine: step 6/6.</text>
</comment>
<comment type="function">
    <text evidence="1 11">E2 component of the 2-oxoglutarate dehydrogenase (OGDH) complex which catalyzes the second step in the conversion of 2-oxoglutarate to succinyl-CoA and CO(2).</text>
</comment>
<dbReference type="Gene3D" id="2.40.50.100">
    <property type="match status" value="1"/>
</dbReference>
<dbReference type="InterPro" id="IPR023213">
    <property type="entry name" value="CAT-like_dom_sf"/>
</dbReference>
<evidence type="ECO:0000256" key="3">
    <source>
        <dbReference type="ARBA" id="ARBA00007317"/>
    </source>
</evidence>
<evidence type="ECO:0000313" key="15">
    <source>
        <dbReference type="Proteomes" id="UP001589692"/>
    </source>
</evidence>
<dbReference type="InterPro" id="IPR050537">
    <property type="entry name" value="2-oxoacid_dehydrogenase"/>
</dbReference>
<dbReference type="SUPFAM" id="SSF51230">
    <property type="entry name" value="Single hybrid motif"/>
    <property type="match status" value="1"/>
</dbReference>
<dbReference type="NCBIfam" id="NF004309">
    <property type="entry name" value="PRK05704.1"/>
    <property type="match status" value="1"/>
</dbReference>
<evidence type="ECO:0000256" key="6">
    <source>
        <dbReference type="ARBA" id="ARBA00022532"/>
    </source>
</evidence>
<evidence type="ECO:0000256" key="1">
    <source>
        <dbReference type="ARBA" id="ARBA00004052"/>
    </source>
</evidence>
<dbReference type="EC" id="2.3.1.61" evidence="4 11"/>
<dbReference type="InterPro" id="IPR003016">
    <property type="entry name" value="2-oxoA_DH_lipoyl-BS"/>
</dbReference>
<dbReference type="EMBL" id="JBHMAA010000005">
    <property type="protein sequence ID" value="MFB9947833.1"/>
    <property type="molecule type" value="Genomic_DNA"/>
</dbReference>
<keyword evidence="7 11" id="KW-0808">Transferase</keyword>
<dbReference type="Pfam" id="PF00198">
    <property type="entry name" value="2-oxoacid_dh"/>
    <property type="match status" value="1"/>
</dbReference>
<gene>
    <name evidence="14" type="primary">odhB</name>
    <name evidence="14" type="ORF">ACFFP0_03185</name>
</gene>
<dbReference type="Proteomes" id="UP001589692">
    <property type="component" value="Unassembled WGS sequence"/>
</dbReference>
<dbReference type="GO" id="GO:0004149">
    <property type="term" value="F:dihydrolipoyllysine-residue succinyltransferase activity"/>
    <property type="evidence" value="ECO:0007669"/>
    <property type="project" value="UniProtKB-EC"/>
</dbReference>
<comment type="caution">
    <text evidence="14">The sequence shown here is derived from an EMBL/GenBank/DDBJ whole genome shotgun (WGS) entry which is preliminary data.</text>
</comment>
<protein>
    <recommendedName>
        <fullName evidence="5 11">Dihydrolipoyllysine-residue succinyltransferase component of 2-oxoglutarate dehydrogenase complex</fullName>
        <ecNumber evidence="4 11">2.3.1.61</ecNumber>
    </recommendedName>
    <alternativeName>
        <fullName evidence="11">2-oxoglutarate dehydrogenase complex component E2</fullName>
    </alternativeName>
</protein>
<dbReference type="InterPro" id="IPR000089">
    <property type="entry name" value="Biotin_lipoyl"/>
</dbReference>
<evidence type="ECO:0000256" key="8">
    <source>
        <dbReference type="ARBA" id="ARBA00022823"/>
    </source>
</evidence>
<dbReference type="PROSITE" id="PS51826">
    <property type="entry name" value="PSBD"/>
    <property type="match status" value="1"/>
</dbReference>
<dbReference type="CDD" id="cd06849">
    <property type="entry name" value="lipoyl_domain"/>
    <property type="match status" value="1"/>
</dbReference>
<evidence type="ECO:0000256" key="10">
    <source>
        <dbReference type="ARBA" id="ARBA00052761"/>
    </source>
</evidence>
<dbReference type="SUPFAM" id="SSF52777">
    <property type="entry name" value="CoA-dependent acyltransferases"/>
    <property type="match status" value="1"/>
</dbReference>
<evidence type="ECO:0000256" key="5">
    <source>
        <dbReference type="ARBA" id="ARBA00019511"/>
    </source>
</evidence>
<dbReference type="Gene3D" id="3.30.559.10">
    <property type="entry name" value="Chloramphenicol acetyltransferase-like domain"/>
    <property type="match status" value="1"/>
</dbReference>
<dbReference type="PANTHER" id="PTHR43416">
    <property type="entry name" value="DIHYDROLIPOYLLYSINE-RESIDUE SUCCINYLTRANSFERASE COMPONENT OF 2-OXOGLUTARATE DEHYDROGENASE COMPLEX, MITOCHONDRIAL-RELATED"/>
    <property type="match status" value="1"/>
</dbReference>
<evidence type="ECO:0000256" key="9">
    <source>
        <dbReference type="ARBA" id="ARBA00023315"/>
    </source>
</evidence>
<keyword evidence="8 11" id="KW-0450">Lipoyl</keyword>
<dbReference type="SUPFAM" id="SSF47005">
    <property type="entry name" value="Peripheral subunit-binding domain of 2-oxo acid dehydrogenase complex"/>
    <property type="match status" value="1"/>
</dbReference>
<dbReference type="InterPro" id="IPR036625">
    <property type="entry name" value="E3-bd_dom_sf"/>
</dbReference>
<keyword evidence="15" id="KW-1185">Reference proteome</keyword>
<evidence type="ECO:0000256" key="4">
    <source>
        <dbReference type="ARBA" id="ARBA00012945"/>
    </source>
</evidence>
<evidence type="ECO:0000256" key="11">
    <source>
        <dbReference type="RuleBase" id="RU361138"/>
    </source>
</evidence>
<evidence type="ECO:0000313" key="14">
    <source>
        <dbReference type="EMBL" id="MFB9947833.1"/>
    </source>
</evidence>
<dbReference type="InterPro" id="IPR006255">
    <property type="entry name" value="SucB"/>
</dbReference>
<name>A0ABV6ADQ2_9HYPH</name>
<dbReference type="NCBIfam" id="TIGR01347">
    <property type="entry name" value="sucB"/>
    <property type="match status" value="1"/>
</dbReference>
<comment type="cofactor">
    <cofactor evidence="11">
        <name>(R)-lipoate</name>
        <dbReference type="ChEBI" id="CHEBI:83088"/>
    </cofactor>
    <text evidence="11">Binds 1 lipoyl cofactor covalently.</text>
</comment>
<evidence type="ECO:0000259" key="12">
    <source>
        <dbReference type="PROSITE" id="PS50968"/>
    </source>
</evidence>
<dbReference type="Gene3D" id="4.10.320.10">
    <property type="entry name" value="E3-binding domain"/>
    <property type="match status" value="1"/>
</dbReference>
<reference evidence="14 15" key="1">
    <citation type="submission" date="2024-09" db="EMBL/GenBank/DDBJ databases">
        <authorList>
            <person name="Sun Q."/>
            <person name="Mori K."/>
        </authorList>
    </citation>
    <scope>NUCLEOTIDE SEQUENCE [LARGE SCALE GENOMIC DNA]</scope>
    <source>
        <strain evidence="14 15">TBRC 4938</strain>
    </source>
</reference>
<evidence type="ECO:0000256" key="7">
    <source>
        <dbReference type="ARBA" id="ARBA00022679"/>
    </source>
</evidence>
<comment type="similarity">
    <text evidence="3 11">Belongs to the 2-oxoacid dehydrogenase family.</text>
</comment>
<dbReference type="PROSITE" id="PS00189">
    <property type="entry name" value="LIPOYL"/>
    <property type="match status" value="1"/>
</dbReference>